<comment type="caution">
    <text evidence="1">The sequence shown here is derived from an EMBL/GenBank/DDBJ whole genome shotgun (WGS) entry which is preliminary data.</text>
</comment>
<evidence type="ECO:0000313" key="1">
    <source>
        <dbReference type="EMBL" id="RDX68503.1"/>
    </source>
</evidence>
<reference evidence="1" key="1">
    <citation type="submission" date="2018-05" db="EMBL/GenBank/DDBJ databases">
        <title>Draft genome of Mucuna pruriens seed.</title>
        <authorList>
            <person name="Nnadi N.E."/>
            <person name="Vos R."/>
            <person name="Hasami M.H."/>
            <person name="Devisetty U.K."/>
            <person name="Aguiy J.C."/>
        </authorList>
    </citation>
    <scope>NUCLEOTIDE SEQUENCE [LARGE SCALE GENOMIC DNA]</scope>
    <source>
        <strain evidence="1">JCA_2017</strain>
    </source>
</reference>
<sequence length="97" mass="10983">MSQSKIIISRFAVNEQATSSAPVLTMNGFILVFLLQSSRHAASHSFNMFDPVRDYDCQQCHSYIKLTAPCRLSWYGGRKGETFGQVGSMYRGRHFGR</sequence>
<dbReference type="OrthoDB" id="1741532at2759"/>
<name>A0A371ER28_MUCPR</name>
<proteinExistence type="predicted"/>
<dbReference type="Proteomes" id="UP000257109">
    <property type="component" value="Unassembled WGS sequence"/>
</dbReference>
<feature type="non-terminal residue" evidence="1">
    <location>
        <position position="1"/>
    </location>
</feature>
<gene>
    <name evidence="1" type="ORF">CR513_52501</name>
</gene>
<dbReference type="EMBL" id="QJKJ01012501">
    <property type="protein sequence ID" value="RDX68503.1"/>
    <property type="molecule type" value="Genomic_DNA"/>
</dbReference>
<protein>
    <submittedName>
        <fullName evidence="1">Uncharacterized protein</fullName>
    </submittedName>
</protein>
<dbReference type="AlphaFoldDB" id="A0A371ER28"/>
<evidence type="ECO:0000313" key="2">
    <source>
        <dbReference type="Proteomes" id="UP000257109"/>
    </source>
</evidence>
<keyword evidence="2" id="KW-1185">Reference proteome</keyword>
<accession>A0A371ER28</accession>
<organism evidence="1 2">
    <name type="scientific">Mucuna pruriens</name>
    <name type="common">Velvet bean</name>
    <name type="synonym">Dolichos pruriens</name>
    <dbReference type="NCBI Taxonomy" id="157652"/>
    <lineage>
        <taxon>Eukaryota</taxon>
        <taxon>Viridiplantae</taxon>
        <taxon>Streptophyta</taxon>
        <taxon>Embryophyta</taxon>
        <taxon>Tracheophyta</taxon>
        <taxon>Spermatophyta</taxon>
        <taxon>Magnoliopsida</taxon>
        <taxon>eudicotyledons</taxon>
        <taxon>Gunneridae</taxon>
        <taxon>Pentapetalae</taxon>
        <taxon>rosids</taxon>
        <taxon>fabids</taxon>
        <taxon>Fabales</taxon>
        <taxon>Fabaceae</taxon>
        <taxon>Papilionoideae</taxon>
        <taxon>50 kb inversion clade</taxon>
        <taxon>NPAAA clade</taxon>
        <taxon>indigoferoid/millettioid clade</taxon>
        <taxon>Phaseoleae</taxon>
        <taxon>Mucuna</taxon>
    </lineage>
</organism>